<accession>A0A1F7RUQ2</accession>
<dbReference type="GO" id="GO:0009244">
    <property type="term" value="P:lipopolysaccharide core region biosynthetic process"/>
    <property type="evidence" value="ECO:0007669"/>
    <property type="project" value="TreeGrafter"/>
</dbReference>
<reference evidence="3 4" key="1">
    <citation type="journal article" date="2016" name="Nat. Commun.">
        <title>Thousands of microbial genomes shed light on interconnected biogeochemical processes in an aquifer system.</title>
        <authorList>
            <person name="Anantharaman K."/>
            <person name="Brown C.T."/>
            <person name="Hug L.A."/>
            <person name="Sharon I."/>
            <person name="Castelle C.J."/>
            <person name="Probst A.J."/>
            <person name="Thomas B.C."/>
            <person name="Singh A."/>
            <person name="Wilkins M.J."/>
            <person name="Karaoz U."/>
            <person name="Brodie E.L."/>
            <person name="Williams K.H."/>
            <person name="Hubbard S.S."/>
            <person name="Banfield J.F."/>
        </authorList>
    </citation>
    <scope>NUCLEOTIDE SEQUENCE [LARGE SCALE GENOMIC DNA]</scope>
</reference>
<dbReference type="InterPro" id="IPR051199">
    <property type="entry name" value="LPS_LOS_Heptosyltrfase"/>
</dbReference>
<dbReference type="Pfam" id="PF01075">
    <property type="entry name" value="Glyco_transf_9"/>
    <property type="match status" value="1"/>
</dbReference>
<evidence type="ECO:0000313" key="4">
    <source>
        <dbReference type="Proteomes" id="UP000178435"/>
    </source>
</evidence>
<evidence type="ECO:0008006" key="5">
    <source>
        <dbReference type="Google" id="ProtNLM"/>
    </source>
</evidence>
<dbReference type="GO" id="GO:0005829">
    <property type="term" value="C:cytosol"/>
    <property type="evidence" value="ECO:0007669"/>
    <property type="project" value="TreeGrafter"/>
</dbReference>
<dbReference type="InterPro" id="IPR002201">
    <property type="entry name" value="Glyco_trans_9"/>
</dbReference>
<evidence type="ECO:0000313" key="3">
    <source>
        <dbReference type="EMBL" id="OGL45100.1"/>
    </source>
</evidence>
<dbReference type="CDD" id="cd03789">
    <property type="entry name" value="GT9_LPS_heptosyltransferase"/>
    <property type="match status" value="1"/>
</dbReference>
<evidence type="ECO:0000256" key="2">
    <source>
        <dbReference type="ARBA" id="ARBA00022679"/>
    </source>
</evidence>
<gene>
    <name evidence="3" type="ORF">A2149_03120</name>
</gene>
<dbReference type="EMBL" id="MGDF01000110">
    <property type="protein sequence ID" value="OGL45100.1"/>
    <property type="molecule type" value="Genomic_DNA"/>
</dbReference>
<dbReference type="PANTHER" id="PTHR30160">
    <property type="entry name" value="TETRAACYLDISACCHARIDE 4'-KINASE-RELATED"/>
    <property type="match status" value="1"/>
</dbReference>
<organism evidence="3 4">
    <name type="scientific">Candidatus Schekmanbacteria bacterium RBG_16_38_11</name>
    <dbReference type="NCBI Taxonomy" id="1817880"/>
    <lineage>
        <taxon>Bacteria</taxon>
        <taxon>Candidatus Schekmaniibacteriota</taxon>
    </lineage>
</organism>
<dbReference type="PANTHER" id="PTHR30160:SF1">
    <property type="entry name" value="LIPOPOLYSACCHARIDE 1,2-N-ACETYLGLUCOSAMINETRANSFERASE-RELATED"/>
    <property type="match status" value="1"/>
</dbReference>
<dbReference type="SUPFAM" id="SSF53756">
    <property type="entry name" value="UDP-Glycosyltransferase/glycogen phosphorylase"/>
    <property type="match status" value="1"/>
</dbReference>
<name>A0A1F7RUQ2_9BACT</name>
<evidence type="ECO:0000256" key="1">
    <source>
        <dbReference type="ARBA" id="ARBA00022676"/>
    </source>
</evidence>
<comment type="caution">
    <text evidence="3">The sequence shown here is derived from an EMBL/GenBank/DDBJ whole genome shotgun (WGS) entry which is preliminary data.</text>
</comment>
<dbReference type="Gene3D" id="3.40.50.2000">
    <property type="entry name" value="Glycogen Phosphorylase B"/>
    <property type="match status" value="2"/>
</dbReference>
<keyword evidence="2" id="KW-0808">Transferase</keyword>
<protein>
    <recommendedName>
        <fullName evidence="5">Lipopolysaccharide heptosyltransferase I</fullName>
    </recommendedName>
</protein>
<dbReference type="Proteomes" id="UP000178435">
    <property type="component" value="Unassembled WGS sequence"/>
</dbReference>
<sequence>MNFQKILIVKLGSIGDVVHTLPSLNALKNAFPKAKISWVVEEKSKDILLGNKNIHKLYTIDTKCWRRDIRNPKLFIPVIKEMQNFFKTLRDEQFDLALDFQGLIKSGIITFFSGAKFSIGFDKRSCREPMNSLFTKVKVTPGNRDAHMVDKNLSLLKKLGIRVNGKESKLIYPDSETHKLADEIFSKYHIDRKKFTVGIYPGGGWVTKMWECHKFAILCNLIKENFNSQLLLISGKDEELLVTEINLMMKIKAIEIKGTTLKELIAVLSRMDLFIGGDTGPLHIASAMGVPTVAIFGPSDPLINGPYGDRHRIIQKDIHCKNCYKRTCDSIKCMKEIEVEEVFEAASSLIEISEMPKKNKSLDYID</sequence>
<keyword evidence="1" id="KW-0328">Glycosyltransferase</keyword>
<proteinExistence type="predicted"/>
<dbReference type="AlphaFoldDB" id="A0A1F7RUQ2"/>
<dbReference type="GO" id="GO:0008713">
    <property type="term" value="F:ADP-heptose-lipopolysaccharide heptosyltransferase activity"/>
    <property type="evidence" value="ECO:0007669"/>
    <property type="project" value="TreeGrafter"/>
</dbReference>